<proteinExistence type="predicted"/>
<dbReference type="GO" id="GO:0005737">
    <property type="term" value="C:cytoplasm"/>
    <property type="evidence" value="ECO:0007669"/>
    <property type="project" value="TreeGrafter"/>
</dbReference>
<dbReference type="GO" id="GO:0005524">
    <property type="term" value="F:ATP binding"/>
    <property type="evidence" value="ECO:0007669"/>
    <property type="project" value="UniProtKB-UniRule"/>
</dbReference>
<keyword evidence="6 9" id="KW-0067">ATP-binding</keyword>
<gene>
    <name evidence="11" type="ORF">CFBP8129_12790</name>
</gene>
<protein>
    <recommendedName>
        <fullName evidence="1">non-specific serine/threonine protein kinase</fullName>
        <ecNumber evidence="1">2.7.11.1</ecNumber>
    </recommendedName>
</protein>
<name>A0A6V7CG44_9XANT</name>
<dbReference type="Gene3D" id="1.10.510.10">
    <property type="entry name" value="Transferase(Phosphotransferase) domain 1"/>
    <property type="match status" value="1"/>
</dbReference>
<evidence type="ECO:0000256" key="4">
    <source>
        <dbReference type="ARBA" id="ARBA00022741"/>
    </source>
</evidence>
<dbReference type="NCBIfam" id="NF041408">
    <property type="entry name" value="XopAU"/>
    <property type="match status" value="1"/>
</dbReference>
<evidence type="ECO:0000259" key="10">
    <source>
        <dbReference type="PROSITE" id="PS50011"/>
    </source>
</evidence>
<evidence type="ECO:0000256" key="1">
    <source>
        <dbReference type="ARBA" id="ARBA00012513"/>
    </source>
</evidence>
<dbReference type="SUPFAM" id="SSF56112">
    <property type="entry name" value="Protein kinase-like (PK-like)"/>
    <property type="match status" value="1"/>
</dbReference>
<keyword evidence="4 9" id="KW-0547">Nucleotide-binding</keyword>
<evidence type="ECO:0000256" key="8">
    <source>
        <dbReference type="ARBA" id="ARBA00048679"/>
    </source>
</evidence>
<dbReference type="InterPro" id="IPR017441">
    <property type="entry name" value="Protein_kinase_ATP_BS"/>
</dbReference>
<dbReference type="PROSITE" id="PS00107">
    <property type="entry name" value="PROTEIN_KINASE_ATP"/>
    <property type="match status" value="1"/>
</dbReference>
<evidence type="ECO:0000256" key="6">
    <source>
        <dbReference type="ARBA" id="ARBA00022840"/>
    </source>
</evidence>
<keyword evidence="2" id="KW-0723">Serine/threonine-protein kinase</keyword>
<accession>A0A6V7CG44</accession>
<evidence type="ECO:0000256" key="9">
    <source>
        <dbReference type="PROSITE-ProRule" id="PRU10141"/>
    </source>
</evidence>
<dbReference type="PROSITE" id="PS50011">
    <property type="entry name" value="PROTEIN_KINASE_DOM"/>
    <property type="match status" value="1"/>
</dbReference>
<feature type="binding site" evidence="9">
    <location>
        <position position="101"/>
    </location>
    <ligand>
        <name>ATP</name>
        <dbReference type="ChEBI" id="CHEBI:30616"/>
    </ligand>
</feature>
<reference evidence="11" key="1">
    <citation type="submission" date="2020-07" db="EMBL/GenBank/DDBJ databases">
        <authorList>
            <person name="Pothier F. J."/>
        </authorList>
    </citation>
    <scope>NUCLEOTIDE SEQUENCE</scope>
    <source>
        <strain evidence="11">CFBP 8129</strain>
    </source>
</reference>
<evidence type="ECO:0000256" key="2">
    <source>
        <dbReference type="ARBA" id="ARBA00022527"/>
    </source>
</evidence>
<organism evidence="11">
    <name type="scientific">Xanthomonas hortorum pv. gardneri</name>
    <dbReference type="NCBI Taxonomy" id="2754056"/>
    <lineage>
        <taxon>Bacteria</taxon>
        <taxon>Pseudomonadati</taxon>
        <taxon>Pseudomonadota</taxon>
        <taxon>Gammaproteobacteria</taxon>
        <taxon>Lysobacterales</taxon>
        <taxon>Lysobacteraceae</taxon>
        <taxon>Xanthomonas</taxon>
    </lineage>
</organism>
<evidence type="ECO:0000256" key="5">
    <source>
        <dbReference type="ARBA" id="ARBA00022777"/>
    </source>
</evidence>
<comment type="catalytic activity">
    <reaction evidence="7">
        <text>L-threonyl-[protein] + ATP = O-phospho-L-threonyl-[protein] + ADP + H(+)</text>
        <dbReference type="Rhea" id="RHEA:46608"/>
        <dbReference type="Rhea" id="RHEA-COMP:11060"/>
        <dbReference type="Rhea" id="RHEA-COMP:11605"/>
        <dbReference type="ChEBI" id="CHEBI:15378"/>
        <dbReference type="ChEBI" id="CHEBI:30013"/>
        <dbReference type="ChEBI" id="CHEBI:30616"/>
        <dbReference type="ChEBI" id="CHEBI:61977"/>
        <dbReference type="ChEBI" id="CHEBI:456216"/>
        <dbReference type="EC" id="2.7.11.1"/>
    </reaction>
</comment>
<dbReference type="PANTHER" id="PTHR24361:SF433">
    <property type="entry name" value="PROTEIN KINASE DOMAIN-CONTAINING PROTEIN"/>
    <property type="match status" value="1"/>
</dbReference>
<evidence type="ECO:0000313" key="11">
    <source>
        <dbReference type="EMBL" id="CAD0315203.1"/>
    </source>
</evidence>
<dbReference type="InterPro" id="IPR000719">
    <property type="entry name" value="Prot_kinase_dom"/>
</dbReference>
<dbReference type="InterPro" id="IPR053235">
    <property type="entry name" value="Ser_Thr_kinase"/>
</dbReference>
<dbReference type="SMART" id="SM00220">
    <property type="entry name" value="S_TKc"/>
    <property type="match status" value="1"/>
</dbReference>
<dbReference type="GO" id="GO:0004674">
    <property type="term" value="F:protein serine/threonine kinase activity"/>
    <property type="evidence" value="ECO:0007669"/>
    <property type="project" value="UniProtKB-KW"/>
</dbReference>
<dbReference type="Pfam" id="PF00069">
    <property type="entry name" value="Pkinase"/>
    <property type="match status" value="1"/>
</dbReference>
<dbReference type="EC" id="2.7.11.1" evidence="1"/>
<feature type="domain" description="Protein kinase" evidence="10">
    <location>
        <begin position="64"/>
        <end position="359"/>
    </location>
</feature>
<dbReference type="EMBL" id="LR828253">
    <property type="protein sequence ID" value="CAD0315190.1"/>
    <property type="molecule type" value="Genomic_DNA"/>
</dbReference>
<evidence type="ECO:0000256" key="3">
    <source>
        <dbReference type="ARBA" id="ARBA00022679"/>
    </source>
</evidence>
<evidence type="ECO:0000256" key="7">
    <source>
        <dbReference type="ARBA" id="ARBA00047899"/>
    </source>
</evidence>
<dbReference type="AlphaFoldDB" id="A0A6V7CG44"/>
<sequence length="378" mass="42559">MRETRYRRQDVVLSPRTLKDLASNSPRPELLTKLSLLKPGALEIENGFLPVRLEGTHNGDTQNLKDMQPLGKGASGRAYAVRLAEDFWRGEENCGRDFVFKAMLNTDPKNPIPTNLYDKYFQQDASDPKDPVSLHEANIYREYQMTVSLDERSRIMRAYGLVQIDDVFGILLEKINGITVGNLIKRARPALQQGMIAAPEYLDVARQLIADVLIALSCCEDMGIVHQDVSHNNVMYDGSKKMFRLIDFGLGEEEGEPVRYGTPGFIEANPQATDRLASHPRDVYSAAQLLVHFIKCPTHDMGFTGIFRAKTEEDFPFMDALKQLSLKDREEIVRFFNRMITPKENGGATAEDLLKDPFLNAAAIGPRDNVHATLEKLT</sequence>
<keyword evidence="5" id="KW-0418">Kinase</keyword>
<dbReference type="EMBL" id="LR828253">
    <property type="protein sequence ID" value="CAD0315203.1"/>
    <property type="molecule type" value="Genomic_DNA"/>
</dbReference>
<keyword evidence="3" id="KW-0808">Transferase</keyword>
<dbReference type="PANTHER" id="PTHR24361">
    <property type="entry name" value="MITOGEN-ACTIVATED KINASE KINASE KINASE"/>
    <property type="match status" value="1"/>
</dbReference>
<comment type="catalytic activity">
    <reaction evidence="8">
        <text>L-seryl-[protein] + ATP = O-phospho-L-seryl-[protein] + ADP + H(+)</text>
        <dbReference type="Rhea" id="RHEA:17989"/>
        <dbReference type="Rhea" id="RHEA-COMP:9863"/>
        <dbReference type="Rhea" id="RHEA-COMP:11604"/>
        <dbReference type="ChEBI" id="CHEBI:15378"/>
        <dbReference type="ChEBI" id="CHEBI:29999"/>
        <dbReference type="ChEBI" id="CHEBI:30616"/>
        <dbReference type="ChEBI" id="CHEBI:83421"/>
        <dbReference type="ChEBI" id="CHEBI:456216"/>
        <dbReference type="EC" id="2.7.11.1"/>
    </reaction>
</comment>
<dbReference type="InterPro" id="IPR011009">
    <property type="entry name" value="Kinase-like_dom_sf"/>
</dbReference>